<dbReference type="InterPro" id="IPR036520">
    <property type="entry name" value="UPF0759_sf"/>
</dbReference>
<protein>
    <submittedName>
        <fullName evidence="1">Uncharacterized protein YecE (DUF72 family)</fullName>
    </submittedName>
</protein>
<reference evidence="1 2" key="1">
    <citation type="submission" date="2019-03" db="EMBL/GenBank/DDBJ databases">
        <title>Genomic Encyclopedia of Type Strains, Phase III (KMG-III): the genomes of soil and plant-associated and newly described type strains.</title>
        <authorList>
            <person name="Whitman W."/>
        </authorList>
    </citation>
    <scope>NUCLEOTIDE SEQUENCE [LARGE SCALE GENOMIC DNA]</scope>
    <source>
        <strain evidence="1 2">LMG 29544</strain>
    </source>
</reference>
<dbReference type="OrthoDB" id="9780310at2"/>
<proteinExistence type="predicted"/>
<keyword evidence="2" id="KW-1185">Reference proteome</keyword>
<dbReference type="RefSeq" id="WP_134190116.1">
    <property type="nucleotide sequence ID" value="NZ_JBHLUW010000035.1"/>
</dbReference>
<name>A0A4R8M2I0_9BURK</name>
<dbReference type="InterPro" id="IPR002763">
    <property type="entry name" value="DUF72"/>
</dbReference>
<dbReference type="Pfam" id="PF01904">
    <property type="entry name" value="DUF72"/>
    <property type="match status" value="1"/>
</dbReference>
<dbReference type="PANTHER" id="PTHR30348:SF4">
    <property type="entry name" value="DUF72 DOMAIN-CONTAINING PROTEIN"/>
    <property type="match status" value="1"/>
</dbReference>
<dbReference type="PANTHER" id="PTHR30348">
    <property type="entry name" value="UNCHARACTERIZED PROTEIN YECE"/>
    <property type="match status" value="1"/>
</dbReference>
<dbReference type="EMBL" id="SORE01000002">
    <property type="protein sequence ID" value="TDY53965.1"/>
    <property type="molecule type" value="Genomic_DNA"/>
</dbReference>
<evidence type="ECO:0000313" key="2">
    <source>
        <dbReference type="Proteomes" id="UP000295509"/>
    </source>
</evidence>
<sequence>MTQQTARIRIGISGWRYEGWRGNFYPEGLRQTDELRFASHAVRTIEINGTHYSLQSPASYRQWYDQTPDGFVFSVKGARYLTHMLRFRDETAHAGLANFFAQGLLALNDKLGPILWQFPPSFRFEPARIERFLAMLPGNTEDALRIATQHDQRVREPYLAIDRPRRLRHAIEIRDRSFLDAGFVALLRKHGAALVVSDSKEDWPHVDDVTADFVYLRLHGTDARYAGSYSDDALDQWAQRIGAWAHGAQPADARLIAPDTQPRKRATRDVFCYFDNDRKSDAPFDAQRLMARVAARPSAPRVRRATRALSAT</sequence>
<gene>
    <name evidence="1" type="ORF">BX592_102112</name>
</gene>
<accession>A0A4R8M2I0</accession>
<evidence type="ECO:0000313" key="1">
    <source>
        <dbReference type="EMBL" id="TDY53965.1"/>
    </source>
</evidence>
<dbReference type="AlphaFoldDB" id="A0A4R8M2I0"/>
<dbReference type="Proteomes" id="UP000295509">
    <property type="component" value="Unassembled WGS sequence"/>
</dbReference>
<organism evidence="1 2">
    <name type="scientific">Paraburkholderia rhizosphaerae</name>
    <dbReference type="NCBI Taxonomy" id="480658"/>
    <lineage>
        <taxon>Bacteria</taxon>
        <taxon>Pseudomonadati</taxon>
        <taxon>Pseudomonadota</taxon>
        <taxon>Betaproteobacteria</taxon>
        <taxon>Burkholderiales</taxon>
        <taxon>Burkholderiaceae</taxon>
        <taxon>Paraburkholderia</taxon>
    </lineage>
</organism>
<dbReference type="Gene3D" id="3.20.20.410">
    <property type="entry name" value="Protein of unknown function UPF0759"/>
    <property type="match status" value="1"/>
</dbReference>
<dbReference type="SUPFAM" id="SSF117396">
    <property type="entry name" value="TM1631-like"/>
    <property type="match status" value="1"/>
</dbReference>
<comment type="caution">
    <text evidence="1">The sequence shown here is derived from an EMBL/GenBank/DDBJ whole genome shotgun (WGS) entry which is preliminary data.</text>
</comment>